<feature type="repeat" description="WD" evidence="15">
    <location>
        <begin position="203"/>
        <end position="244"/>
    </location>
</feature>
<proteinExistence type="predicted"/>
<dbReference type="Pfam" id="PF04053">
    <property type="entry name" value="B-prop_COPA_B_2nd"/>
    <property type="match status" value="1"/>
</dbReference>
<dbReference type="PROSITE" id="PS50082">
    <property type="entry name" value="WD_REPEATS_2"/>
    <property type="match status" value="6"/>
</dbReference>
<comment type="function">
    <text evidence="11">Xenin stimulates exocrine pancreatic secretion. It inhibits pentagastrin-stimulated secretion of acid, to induce exocrine pancreatic secretion and to affect small and large intestinal motility. In the gut, xenin interacts with the neurotensin receptor.</text>
</comment>
<evidence type="ECO:0000256" key="14">
    <source>
        <dbReference type="PIRNR" id="PIRNR003354"/>
    </source>
</evidence>
<reference evidence="19" key="1">
    <citation type="submission" date="2021-06" db="EMBL/GenBank/DDBJ databases">
        <authorList>
            <person name="Hodson N. C."/>
            <person name="Mongue J. A."/>
            <person name="Jaron S. K."/>
        </authorList>
    </citation>
    <scope>NUCLEOTIDE SEQUENCE</scope>
</reference>
<comment type="function">
    <text evidence="10">The coatomer is a cytosolic protein complex that binds to dilysine motifs and reversibly associates with Golgi non-clathrin-coated vesicles, which further mediate biosynthetic protein transport from the ER, via the Golgi up to the trans Golgi network. Coatomer complex is required for budding from Golgi membranes, and is essential for the retrograde Golgi-to-ER transport of dilysine-tagged proteins. In mammals, the coatomer can only be recruited by membranes associated to ADP-ribosylation factors (ARFs), which are small GTP-binding proteins; the complex also influences the Golgi structural integrity, as well as the processing, activity, and endocytic recycling of LDL receptors.</text>
</comment>
<dbReference type="InterPro" id="IPR010714">
    <property type="entry name" value="Coatomer_asu_C"/>
</dbReference>
<dbReference type="AlphaFoldDB" id="A0A8J2PA00"/>
<keyword evidence="2 14" id="KW-0813">Transport</keyword>
<keyword evidence="4 15" id="KW-0853">WD repeat</keyword>
<dbReference type="InterPro" id="IPR006692">
    <property type="entry name" value="Beta-prop_COPA/B_2nd"/>
</dbReference>
<keyword evidence="6 14" id="KW-0931">ER-Golgi transport</keyword>
<dbReference type="GO" id="GO:0000139">
    <property type="term" value="C:Golgi membrane"/>
    <property type="evidence" value="ECO:0007669"/>
    <property type="project" value="UniProtKB-SubCell"/>
</dbReference>
<evidence type="ECO:0000256" key="7">
    <source>
        <dbReference type="ARBA" id="ARBA00022927"/>
    </source>
</evidence>
<dbReference type="PROSITE" id="PS00678">
    <property type="entry name" value="WD_REPEATS_1"/>
    <property type="match status" value="1"/>
</dbReference>
<feature type="domain" description="COPA/B second beta-propeller" evidence="16">
    <location>
        <begin position="361"/>
        <end position="584"/>
    </location>
</feature>
<evidence type="ECO:0000256" key="11">
    <source>
        <dbReference type="ARBA" id="ARBA00057585"/>
    </source>
</evidence>
<evidence type="ECO:0000259" key="17">
    <source>
        <dbReference type="Pfam" id="PF06957"/>
    </source>
</evidence>
<evidence type="ECO:0000256" key="15">
    <source>
        <dbReference type="PROSITE-ProRule" id="PRU00221"/>
    </source>
</evidence>
<dbReference type="FunFam" id="1.25.40.470:FF:000002">
    <property type="entry name" value="Coatomer subunit alpha"/>
    <property type="match status" value="1"/>
</dbReference>
<gene>
    <name evidence="19" type="ORF">AFUS01_LOCUS25515</name>
</gene>
<dbReference type="FunFam" id="2.130.10.10:FF:000010">
    <property type="entry name" value="Coatomer subunit alpha"/>
    <property type="match status" value="1"/>
</dbReference>
<dbReference type="Pfam" id="PF06957">
    <property type="entry name" value="COPI_C"/>
    <property type="match status" value="1"/>
</dbReference>
<dbReference type="OrthoDB" id="10261470at2759"/>
<dbReference type="GO" id="GO:0006891">
    <property type="term" value="P:intra-Golgi vesicle-mediated transport"/>
    <property type="evidence" value="ECO:0007669"/>
    <property type="project" value="TreeGrafter"/>
</dbReference>
<dbReference type="PANTHER" id="PTHR19876:SF1">
    <property type="entry name" value="COATOMER SUBUNIT ALPHA"/>
    <property type="match status" value="1"/>
</dbReference>
<evidence type="ECO:0000256" key="3">
    <source>
        <dbReference type="ARBA" id="ARBA00022490"/>
    </source>
</evidence>
<feature type="repeat" description="WD" evidence="15">
    <location>
        <begin position="247"/>
        <end position="288"/>
    </location>
</feature>
<dbReference type="Proteomes" id="UP000708208">
    <property type="component" value="Unassembled WGS sequence"/>
</dbReference>
<organism evidence="19 20">
    <name type="scientific">Allacma fusca</name>
    <dbReference type="NCBI Taxonomy" id="39272"/>
    <lineage>
        <taxon>Eukaryota</taxon>
        <taxon>Metazoa</taxon>
        <taxon>Ecdysozoa</taxon>
        <taxon>Arthropoda</taxon>
        <taxon>Hexapoda</taxon>
        <taxon>Collembola</taxon>
        <taxon>Symphypleona</taxon>
        <taxon>Sminthuridae</taxon>
        <taxon>Allacma</taxon>
    </lineage>
</organism>
<dbReference type="Pfam" id="PF23953">
    <property type="entry name" value="TPR_COPA_B"/>
    <property type="match status" value="1"/>
</dbReference>
<evidence type="ECO:0000256" key="4">
    <source>
        <dbReference type="ARBA" id="ARBA00022574"/>
    </source>
</evidence>
<evidence type="ECO:0000256" key="8">
    <source>
        <dbReference type="ARBA" id="ARBA00023034"/>
    </source>
</evidence>
<evidence type="ECO:0000256" key="12">
    <source>
        <dbReference type="ARBA" id="ARBA00062633"/>
    </source>
</evidence>
<evidence type="ECO:0000256" key="2">
    <source>
        <dbReference type="ARBA" id="ARBA00022448"/>
    </source>
</evidence>
<dbReference type="SMART" id="SM00320">
    <property type="entry name" value="WD40"/>
    <property type="match status" value="7"/>
</dbReference>
<comment type="subcellular location">
    <subcellularLocation>
        <location evidence="14">Cytoplasm</location>
    </subcellularLocation>
    <subcellularLocation>
        <location evidence="1 14">Golgi apparatus membrane</location>
        <topology evidence="1 14">Peripheral membrane protein</topology>
        <orientation evidence="1">Cytoplasmic side</orientation>
    </subcellularLocation>
</comment>
<comment type="caution">
    <text evidence="19">The sequence shown here is derived from an EMBL/GenBank/DDBJ whole genome shotgun (WGS) entry which is preliminary data.</text>
</comment>
<dbReference type="InterPro" id="IPR056176">
    <property type="entry name" value="TPR_COPA_B"/>
</dbReference>
<feature type="repeat" description="WD" evidence="15">
    <location>
        <begin position="47"/>
        <end position="88"/>
    </location>
</feature>
<evidence type="ECO:0000256" key="5">
    <source>
        <dbReference type="ARBA" id="ARBA00022737"/>
    </source>
</evidence>
<dbReference type="CDD" id="cd22948">
    <property type="entry name" value="Coatomer_WDAD_alpha"/>
    <property type="match status" value="1"/>
</dbReference>
<feature type="repeat" description="WD" evidence="15">
    <location>
        <begin position="131"/>
        <end position="172"/>
    </location>
</feature>
<keyword evidence="7 14" id="KW-0653">Protein transport</keyword>
<evidence type="ECO:0000313" key="20">
    <source>
        <dbReference type="Proteomes" id="UP000708208"/>
    </source>
</evidence>
<dbReference type="GO" id="GO:0005198">
    <property type="term" value="F:structural molecule activity"/>
    <property type="evidence" value="ECO:0007669"/>
    <property type="project" value="InterPro"/>
</dbReference>
<name>A0A8J2PA00_9HEXA</name>
<evidence type="ECO:0000259" key="18">
    <source>
        <dbReference type="Pfam" id="PF23953"/>
    </source>
</evidence>
<dbReference type="GO" id="GO:0006888">
    <property type="term" value="P:endoplasmic reticulum to Golgi vesicle-mediated transport"/>
    <property type="evidence" value="ECO:0007669"/>
    <property type="project" value="TreeGrafter"/>
</dbReference>
<evidence type="ECO:0000256" key="1">
    <source>
        <dbReference type="ARBA" id="ARBA00004255"/>
    </source>
</evidence>
<keyword evidence="20" id="KW-1185">Reference proteome</keyword>
<dbReference type="InterPro" id="IPR016391">
    <property type="entry name" value="Coatomer_asu"/>
</dbReference>
<dbReference type="GO" id="GO:0030126">
    <property type="term" value="C:COPI vesicle coat"/>
    <property type="evidence" value="ECO:0007669"/>
    <property type="project" value="InterPro"/>
</dbReference>
<dbReference type="PIRSF" id="PIRSF003354">
    <property type="entry name" value="Coatomer_alpha_subunit"/>
    <property type="match status" value="1"/>
</dbReference>
<dbReference type="GO" id="GO:0006886">
    <property type="term" value="P:intracellular protein transport"/>
    <property type="evidence" value="ECO:0007669"/>
    <property type="project" value="InterPro"/>
</dbReference>
<dbReference type="Pfam" id="PF00400">
    <property type="entry name" value="WD40"/>
    <property type="match status" value="6"/>
</dbReference>
<feature type="domain" description="COPA/B TPR" evidence="18">
    <location>
        <begin position="625"/>
        <end position="768"/>
    </location>
</feature>
<feature type="repeat" description="WD" evidence="15">
    <location>
        <begin position="89"/>
        <end position="130"/>
    </location>
</feature>
<evidence type="ECO:0000256" key="9">
    <source>
        <dbReference type="ARBA" id="ARBA00023136"/>
    </source>
</evidence>
<keyword evidence="9 14" id="KW-0472">Membrane</keyword>
<dbReference type="CDD" id="cd00200">
    <property type="entry name" value="WD40"/>
    <property type="match status" value="1"/>
</dbReference>
<dbReference type="InterPro" id="IPR047312">
    <property type="entry name" value="Coatomer_alpha_WD-assoc_reg"/>
</dbReference>
<dbReference type="InterPro" id="IPR050844">
    <property type="entry name" value="Coatomer_complex_subunit"/>
</dbReference>
<dbReference type="InterPro" id="IPR019775">
    <property type="entry name" value="WD40_repeat_CS"/>
</dbReference>
<dbReference type="PROSITE" id="PS50294">
    <property type="entry name" value="WD_REPEATS_REGION"/>
    <property type="match status" value="5"/>
</dbReference>
<accession>A0A8J2PA00</accession>
<dbReference type="InterPro" id="IPR001680">
    <property type="entry name" value="WD40_rpt"/>
</dbReference>
<keyword evidence="5" id="KW-0677">Repeat</keyword>
<dbReference type="PANTHER" id="PTHR19876">
    <property type="entry name" value="COATOMER"/>
    <property type="match status" value="1"/>
</dbReference>
<dbReference type="GO" id="GO:0006890">
    <property type="term" value="P:retrograde vesicle-mediated transport, Golgi to endoplasmic reticulum"/>
    <property type="evidence" value="ECO:0007669"/>
    <property type="project" value="TreeGrafter"/>
</dbReference>
<evidence type="ECO:0000259" key="16">
    <source>
        <dbReference type="Pfam" id="PF04053"/>
    </source>
</evidence>
<sequence>MLTKFESKSARVKGLSFHPSRPWILASLHNGVIQLWDYRMCTLLDKFDEHDGPVRGICFHGQQPLFVSGGDDYKIKLWNYKQRRCLFTLLGHLDYIRTTVFHHKYPWVLSASDDQTIRIWNWQSRQCICILTGHNHYVMCAQFHPAEDLVVSASLDQTVRVWDISGLRKKNTSPGAGGIDEHLRHPGATDLFGQADAVVRHVLEGHDRGVNWAYFHPTAPLIVSGADDRLVKLWRMNESKAWEVDTCRGHYNNVSCVLFHPRQEYILSNSEDKSIRVWDMAKRTCLHTFRREHDRFWVLAAHPTLNLFAAGHDSGMIIFKLERERPAHAIHGNLIYYVKERFLRRLDLTTSKDTAIMQLRGGSRPPVHSMSYNPSENSVLLTTRASSIESSSYELYFVPNDPDSSTPDSPDCKKSSGMTAIWIARNRFAVLDRNQSLVIKNLKNEVNKKIQVPNCDEIFFAGTGMLLLREPDSLTLFDVQQKRVLAEVKASKIRYVVWSNDMSHVALLAKRSITLCNRKLEILATLQESTHVKSGAWEDSGVFIYTTSNHIKYAIVSGDSGIIRTLDLPIYITKIKNHQVFCLDREAKARVLNIDPTEYRFKLALINRKYDEVLYMVRNAKLVGQSIIAYLQKKGYPEVALHFVKDEKTRFALALECGNIDIALEAAKSLDDKICWEKLGQAALFQGNHQVVEMCYQRTKNFDKLTFLYLITGNFEKLKKMMKISEIRKDSSSHYQNALLLGDVAERVKVLKNCGQPSLAYLTAVTHDLKDEAESLAEHLQEENLSNITPSPNAQLLVPTPPLVQSENNWPLLTVSKSLFEGAALTKNKPIATVDLAADVLDVEPDGDWGADDLDMDEDGSVEKEEVAPGEGWDGDDLELPDLDVPGTTGEDDAYFVAPTRGVSVPQQWTNNSKLAIDHVLAGSFETASRLLQDQIGVVNVGPFKQLFLSAYSRSQLSFSALPNMPSLSAYPLRKDPKLSLPAIGVKISDLSQEKLKHCYDLTTQGKFNEALEKFRLLLLNIPLIVVESKPEIEEAKFLVSKCREYILGLQMELYRKELAKDSIEDQKRNVELAAYFTHCDLERAHLILTLRTAMNLAFKLKNYHSASSFGRRLLDLGPSMEMMKQTKKILQVCEKNPVDEHPMEYDERNPFSVCGKSYKPVYAGKPSVKCPFCGASYSLQFKEVLCGVCTVSEVNKDSMGLRISPLQFRGNPLDFKNINA</sequence>
<feature type="domain" description="Coatomer alpha subunit C-terminal" evidence="17">
    <location>
        <begin position="817"/>
        <end position="1210"/>
    </location>
</feature>
<evidence type="ECO:0000313" key="19">
    <source>
        <dbReference type="EMBL" id="CAG7786973.1"/>
    </source>
</evidence>
<protein>
    <recommendedName>
        <fullName evidence="13 14">Coatomer subunit alpha</fullName>
    </recommendedName>
</protein>
<comment type="subunit">
    <text evidence="12">Oligomeric complex that consists of at least the alpha, beta, beta', gamma, delta, epsilon and zeta subunits. Interacts with SCYL1. Interacts with JAGN1. Interacts with TMEM41B. Interacts with SVEP1. Probably interacts with PEX11A.</text>
</comment>
<keyword evidence="8 14" id="KW-0333">Golgi apparatus</keyword>
<evidence type="ECO:0000256" key="10">
    <source>
        <dbReference type="ARBA" id="ARBA00024791"/>
    </source>
</evidence>
<feature type="repeat" description="WD" evidence="15">
    <location>
        <begin position="5"/>
        <end position="39"/>
    </location>
</feature>
<evidence type="ECO:0000256" key="13">
    <source>
        <dbReference type="ARBA" id="ARBA00073979"/>
    </source>
</evidence>
<keyword evidence="3 14" id="KW-0963">Cytoplasm</keyword>
<evidence type="ECO:0000256" key="6">
    <source>
        <dbReference type="ARBA" id="ARBA00022892"/>
    </source>
</evidence>
<dbReference type="EMBL" id="CAJVCH010330309">
    <property type="protein sequence ID" value="CAG7786973.1"/>
    <property type="molecule type" value="Genomic_DNA"/>
</dbReference>